<protein>
    <submittedName>
        <fullName evidence="4">GNAT family N-acetyltransferase</fullName>
    </submittedName>
</protein>
<keyword evidence="5" id="KW-1185">Reference proteome</keyword>
<dbReference type="SUPFAM" id="SSF55729">
    <property type="entry name" value="Acyl-CoA N-acyltransferases (Nat)"/>
    <property type="match status" value="1"/>
</dbReference>
<evidence type="ECO:0000256" key="1">
    <source>
        <dbReference type="ARBA" id="ARBA00022679"/>
    </source>
</evidence>
<dbReference type="PROSITE" id="PS51186">
    <property type="entry name" value="GNAT"/>
    <property type="match status" value="1"/>
</dbReference>
<evidence type="ECO:0000256" key="2">
    <source>
        <dbReference type="ARBA" id="ARBA00023315"/>
    </source>
</evidence>
<keyword evidence="1" id="KW-0808">Transferase</keyword>
<dbReference type="InterPro" id="IPR056935">
    <property type="entry name" value="Rv0428c-like_C"/>
</dbReference>
<dbReference type="CDD" id="cd04301">
    <property type="entry name" value="NAT_SF"/>
    <property type="match status" value="1"/>
</dbReference>
<dbReference type="InterPro" id="IPR000182">
    <property type="entry name" value="GNAT_dom"/>
</dbReference>
<reference evidence="4 5" key="1">
    <citation type="submission" date="2021-03" db="EMBL/GenBank/DDBJ databases">
        <title>Sneathiella sp. CAU 1612 isolated from Kang Won-do.</title>
        <authorList>
            <person name="Kim W."/>
        </authorList>
    </citation>
    <scope>NUCLEOTIDE SEQUENCE [LARGE SCALE GENOMIC DNA]</scope>
    <source>
        <strain evidence="4 5">CAU 1612</strain>
    </source>
</reference>
<proteinExistence type="predicted"/>
<dbReference type="Gene3D" id="3.40.630.30">
    <property type="match status" value="1"/>
</dbReference>
<feature type="domain" description="N-acetyltransferase" evidence="3">
    <location>
        <begin position="117"/>
        <end position="248"/>
    </location>
</feature>
<comment type="caution">
    <text evidence="4">The sequence shown here is derived from an EMBL/GenBank/DDBJ whole genome shotgun (WGS) entry which is preliminary data.</text>
</comment>
<organism evidence="4 5">
    <name type="scientific">Sneathiella sedimenti</name>
    <dbReference type="NCBI Taxonomy" id="2816034"/>
    <lineage>
        <taxon>Bacteria</taxon>
        <taxon>Pseudomonadati</taxon>
        <taxon>Pseudomonadota</taxon>
        <taxon>Alphaproteobacteria</taxon>
        <taxon>Sneathiellales</taxon>
        <taxon>Sneathiellaceae</taxon>
        <taxon>Sneathiella</taxon>
    </lineage>
</organism>
<name>A0ABS3F6L2_9PROT</name>
<dbReference type="RefSeq" id="WP_207045637.1">
    <property type="nucleotide sequence ID" value="NZ_JAFLNC010000003.1"/>
</dbReference>
<dbReference type="Proteomes" id="UP000664761">
    <property type="component" value="Unassembled WGS sequence"/>
</dbReference>
<keyword evidence="2" id="KW-0012">Acyltransferase</keyword>
<sequence>MIHRIAEIEAHSLSAIPALRTEIYDGWHLRFARNHTRRANSVNVVSRGELPIQEKIDYCEAAYAKERQPSHFRLTPLADDGLDPLLAERNYGLFGETEVRVQTIDDSYSSDSGSDLVTYDANSEFWMKGVAALTGQNTAQQAVFREMLSLIQLDIQAIAILRGKEIVACGMGVQSKDYLGLFEFATHPNFRRRGFAARIARHMLQCAKNAGIARAYLQVVTENRSGRDFWSRVGFREVLYHYHYRSKL</sequence>
<dbReference type="PANTHER" id="PTHR43877">
    <property type="entry name" value="AMINOALKYLPHOSPHONATE N-ACETYLTRANSFERASE-RELATED-RELATED"/>
    <property type="match status" value="1"/>
</dbReference>
<accession>A0ABS3F6L2</accession>
<gene>
    <name evidence="4" type="ORF">J0X12_11070</name>
</gene>
<evidence type="ECO:0000313" key="5">
    <source>
        <dbReference type="Proteomes" id="UP000664761"/>
    </source>
</evidence>
<dbReference type="EMBL" id="JAFLNC010000003">
    <property type="protein sequence ID" value="MBO0334161.1"/>
    <property type="molecule type" value="Genomic_DNA"/>
</dbReference>
<dbReference type="InterPro" id="IPR050832">
    <property type="entry name" value="Bact_Acetyltransf"/>
</dbReference>
<evidence type="ECO:0000259" key="3">
    <source>
        <dbReference type="PROSITE" id="PS51186"/>
    </source>
</evidence>
<evidence type="ECO:0000313" key="4">
    <source>
        <dbReference type="EMBL" id="MBO0334161.1"/>
    </source>
</evidence>
<dbReference type="Pfam" id="PF24553">
    <property type="entry name" value="Rv0428c_C"/>
    <property type="match status" value="1"/>
</dbReference>
<dbReference type="InterPro" id="IPR016181">
    <property type="entry name" value="Acyl_CoA_acyltransferase"/>
</dbReference>